<evidence type="ECO:0000259" key="3">
    <source>
        <dbReference type="Pfam" id="PF20152"/>
    </source>
</evidence>
<proteinExistence type="predicted"/>
<evidence type="ECO:0000256" key="2">
    <source>
        <dbReference type="SAM" id="Phobius"/>
    </source>
</evidence>
<sequence length="358" mass="40033">MSSQPSTTTPSLGQTLGALYIGATLAAILFGITNLQVLIYYKKYSNDWWLYRYSHCFGLSVIFRPIITTTLGRVLDALHVALGTHALYFYLIDMFGNATGALEKNEWSMNLQLSLNDVIIVYVQGLYAIRLWKLGRHFHKFLPWFVFLAVAASLGNIMALILSISLILSRLGSATFMIYEIYIIGNLISVSTITVRSIYALFSTIAVADFIIAFMMCYYLHKSRGDKLFSSTSAIVLRLMRLVLVSGLATSACSLLALIAYIVWPKSLIFLGIDFILPKLYVNSLLAMFNYRRKHSSKTPTQESVGPWVPAVLQIKRHSSGGRNMEESNISIPLSEIQDTRSPDDMQGKPKGTLHCQV</sequence>
<protein>
    <recommendedName>
        <fullName evidence="3">DUF6534 domain-containing protein</fullName>
    </recommendedName>
</protein>
<evidence type="ECO:0000313" key="4">
    <source>
        <dbReference type="EMBL" id="PBK63015.1"/>
    </source>
</evidence>
<feature type="compositionally biased region" description="Basic and acidic residues" evidence="1">
    <location>
        <begin position="338"/>
        <end position="348"/>
    </location>
</feature>
<feature type="transmembrane region" description="Helical" evidence="2">
    <location>
        <begin position="176"/>
        <end position="193"/>
    </location>
</feature>
<keyword evidence="2" id="KW-0812">Transmembrane</keyword>
<evidence type="ECO:0000313" key="5">
    <source>
        <dbReference type="Proteomes" id="UP000218334"/>
    </source>
</evidence>
<feature type="region of interest" description="Disordered" evidence="1">
    <location>
        <begin position="334"/>
        <end position="358"/>
    </location>
</feature>
<evidence type="ECO:0000256" key="1">
    <source>
        <dbReference type="SAM" id="MobiDB-lite"/>
    </source>
</evidence>
<reference evidence="5" key="1">
    <citation type="journal article" date="2017" name="Nat. Ecol. Evol.">
        <title>Genome expansion and lineage-specific genetic innovations in the forest pathogenic fungi Armillaria.</title>
        <authorList>
            <person name="Sipos G."/>
            <person name="Prasanna A.N."/>
            <person name="Walter M.C."/>
            <person name="O'Connor E."/>
            <person name="Balint B."/>
            <person name="Krizsan K."/>
            <person name="Kiss B."/>
            <person name="Hess J."/>
            <person name="Varga T."/>
            <person name="Slot J."/>
            <person name="Riley R."/>
            <person name="Boka B."/>
            <person name="Rigling D."/>
            <person name="Barry K."/>
            <person name="Lee J."/>
            <person name="Mihaltcheva S."/>
            <person name="LaButti K."/>
            <person name="Lipzen A."/>
            <person name="Waldron R."/>
            <person name="Moloney N.M."/>
            <person name="Sperisen C."/>
            <person name="Kredics L."/>
            <person name="Vagvoelgyi C."/>
            <person name="Patrignani A."/>
            <person name="Fitzpatrick D."/>
            <person name="Nagy I."/>
            <person name="Doyle S."/>
            <person name="Anderson J.B."/>
            <person name="Grigoriev I.V."/>
            <person name="Gueldener U."/>
            <person name="Muensterkoetter M."/>
            <person name="Nagy L.G."/>
        </authorList>
    </citation>
    <scope>NUCLEOTIDE SEQUENCE [LARGE SCALE GENOMIC DNA]</scope>
    <source>
        <strain evidence="5">28-4</strain>
    </source>
</reference>
<dbReference type="PANTHER" id="PTHR40465:SF1">
    <property type="entry name" value="DUF6534 DOMAIN-CONTAINING PROTEIN"/>
    <property type="match status" value="1"/>
</dbReference>
<keyword evidence="2" id="KW-0472">Membrane</keyword>
<organism evidence="4 5">
    <name type="scientific">Armillaria solidipes</name>
    <dbReference type="NCBI Taxonomy" id="1076256"/>
    <lineage>
        <taxon>Eukaryota</taxon>
        <taxon>Fungi</taxon>
        <taxon>Dikarya</taxon>
        <taxon>Basidiomycota</taxon>
        <taxon>Agaricomycotina</taxon>
        <taxon>Agaricomycetes</taxon>
        <taxon>Agaricomycetidae</taxon>
        <taxon>Agaricales</taxon>
        <taxon>Marasmiineae</taxon>
        <taxon>Physalacriaceae</taxon>
        <taxon>Armillaria</taxon>
    </lineage>
</organism>
<feature type="transmembrane region" description="Helical" evidence="2">
    <location>
        <begin position="199"/>
        <end position="221"/>
    </location>
</feature>
<dbReference type="EMBL" id="KZ293461">
    <property type="protein sequence ID" value="PBK63015.1"/>
    <property type="molecule type" value="Genomic_DNA"/>
</dbReference>
<dbReference type="InterPro" id="IPR045339">
    <property type="entry name" value="DUF6534"/>
</dbReference>
<feature type="transmembrane region" description="Helical" evidence="2">
    <location>
        <begin position="113"/>
        <end position="132"/>
    </location>
</feature>
<feature type="transmembrane region" description="Helical" evidence="2">
    <location>
        <begin position="73"/>
        <end position="92"/>
    </location>
</feature>
<feature type="transmembrane region" description="Helical" evidence="2">
    <location>
        <begin position="48"/>
        <end position="67"/>
    </location>
</feature>
<accession>A0A2H3AWF2</accession>
<keyword evidence="5" id="KW-1185">Reference proteome</keyword>
<keyword evidence="2" id="KW-1133">Transmembrane helix</keyword>
<dbReference type="Proteomes" id="UP000218334">
    <property type="component" value="Unassembled WGS sequence"/>
</dbReference>
<feature type="transmembrane region" description="Helical" evidence="2">
    <location>
        <begin position="242"/>
        <end position="263"/>
    </location>
</feature>
<feature type="transmembrane region" description="Helical" evidence="2">
    <location>
        <begin position="20"/>
        <end position="41"/>
    </location>
</feature>
<dbReference type="AlphaFoldDB" id="A0A2H3AWF2"/>
<feature type="transmembrane region" description="Helical" evidence="2">
    <location>
        <begin position="269"/>
        <end position="289"/>
    </location>
</feature>
<feature type="domain" description="DUF6534" evidence="3">
    <location>
        <begin position="206"/>
        <end position="293"/>
    </location>
</feature>
<dbReference type="PANTHER" id="PTHR40465">
    <property type="entry name" value="CHROMOSOME 1, WHOLE GENOME SHOTGUN SEQUENCE"/>
    <property type="match status" value="1"/>
</dbReference>
<dbReference type="Pfam" id="PF20152">
    <property type="entry name" value="DUF6534"/>
    <property type="match status" value="1"/>
</dbReference>
<gene>
    <name evidence="4" type="ORF">ARMSODRAFT_1024311</name>
</gene>
<name>A0A2H3AWF2_9AGAR</name>
<feature type="transmembrane region" description="Helical" evidence="2">
    <location>
        <begin position="144"/>
        <end position="169"/>
    </location>
</feature>